<gene>
    <name evidence="1" type="ORF">F4820DRAFT_398575</name>
</gene>
<evidence type="ECO:0000313" key="2">
    <source>
        <dbReference type="Proteomes" id="UP001497700"/>
    </source>
</evidence>
<proteinExistence type="predicted"/>
<keyword evidence="2" id="KW-1185">Reference proteome</keyword>
<reference evidence="1 2" key="1">
    <citation type="journal article" date="2022" name="New Phytol.">
        <title>Ecological generalism drives hyperdiversity of secondary metabolite gene clusters in xylarialean endophytes.</title>
        <authorList>
            <person name="Franco M.E.E."/>
            <person name="Wisecaver J.H."/>
            <person name="Arnold A.E."/>
            <person name="Ju Y.M."/>
            <person name="Slot J.C."/>
            <person name="Ahrendt S."/>
            <person name="Moore L.P."/>
            <person name="Eastman K.E."/>
            <person name="Scott K."/>
            <person name="Konkel Z."/>
            <person name="Mondo S.J."/>
            <person name="Kuo A."/>
            <person name="Hayes R.D."/>
            <person name="Haridas S."/>
            <person name="Andreopoulos B."/>
            <person name="Riley R."/>
            <person name="LaButti K."/>
            <person name="Pangilinan J."/>
            <person name="Lipzen A."/>
            <person name="Amirebrahimi M."/>
            <person name="Yan J."/>
            <person name="Adam C."/>
            <person name="Keymanesh K."/>
            <person name="Ng V."/>
            <person name="Louie K."/>
            <person name="Northen T."/>
            <person name="Drula E."/>
            <person name="Henrissat B."/>
            <person name="Hsieh H.M."/>
            <person name="Youens-Clark K."/>
            <person name="Lutzoni F."/>
            <person name="Miadlikowska J."/>
            <person name="Eastwood D.C."/>
            <person name="Hamelin R.C."/>
            <person name="Grigoriev I.V."/>
            <person name="U'Ren J.M."/>
        </authorList>
    </citation>
    <scope>NUCLEOTIDE SEQUENCE [LARGE SCALE GENOMIC DNA]</scope>
    <source>
        <strain evidence="1 2">CBS 119005</strain>
    </source>
</reference>
<evidence type="ECO:0000313" key="1">
    <source>
        <dbReference type="EMBL" id="KAI4862788.1"/>
    </source>
</evidence>
<dbReference type="Proteomes" id="UP001497700">
    <property type="component" value="Unassembled WGS sequence"/>
</dbReference>
<accession>A0ACB9YUA4</accession>
<organism evidence="1 2">
    <name type="scientific">Hypoxylon rubiginosum</name>
    <dbReference type="NCBI Taxonomy" id="110542"/>
    <lineage>
        <taxon>Eukaryota</taxon>
        <taxon>Fungi</taxon>
        <taxon>Dikarya</taxon>
        <taxon>Ascomycota</taxon>
        <taxon>Pezizomycotina</taxon>
        <taxon>Sordariomycetes</taxon>
        <taxon>Xylariomycetidae</taxon>
        <taxon>Xylariales</taxon>
        <taxon>Hypoxylaceae</taxon>
        <taxon>Hypoxylon</taxon>
    </lineage>
</organism>
<dbReference type="EMBL" id="MU393518">
    <property type="protein sequence ID" value="KAI4862788.1"/>
    <property type="molecule type" value="Genomic_DNA"/>
</dbReference>
<name>A0ACB9YUA4_9PEZI</name>
<comment type="caution">
    <text evidence="1">The sequence shown here is derived from an EMBL/GenBank/DDBJ whole genome shotgun (WGS) entry which is preliminary data.</text>
</comment>
<sequence length="598" mass="67998">MESRYTLAVLRPYLFQSSPVRTAVYSRFFSVRHHSPVRARCLQDSRLRCASWSRNFHDSAPRRSTSDISNVPKDEAAVVSSRQITIDNRVQKLVDYNVLHYPRLDHQPNRLSIPKFRERYKNVATEPALEEVLLEGRIMSVRRSGSKLVFFTIMGGYQQVQVMISLNQLSDPRPEPKQFREALHPFLRGDIVSVKGTAMQTDTGELTLKATGLPSLLSPSLAPLPKQLIDQETIVLNRHVDMLVNRRASDTFRLRSHIIKGMRDFFHEKDFLEVQTPILADYASGAVARPFLTSATEFPQKELALRIAPELWLKRLVVGGNDKVFEIGPSFRNEGIDTTHNPEFTMCEFYSAYSNLPDLIRMTEDLIMGLFKQTERLMETQLESLEKPKIALRNKNWKQVEFIPALEEILSIRFPDLSEPDAFFILIELLDGRANFVRGPELTLAKLLDELASEFLEPTSHEQPLFIIHHPACMTPLSKSFTCPKTGQLVSARAELFIEGREIANMYEEENNPFEQRRKFKLQLDSQKGKPGTDDEGPSEVDESYVQALEYGLPPTGGWGCGVDRLVMLFSGAQRISDVLSFGNLKNVVSLRQAAKDA</sequence>
<protein>
    <submittedName>
        <fullName evidence="1">Lysyl-tRNA synthetase</fullName>
    </submittedName>
</protein>